<evidence type="ECO:0000256" key="3">
    <source>
        <dbReference type="SAM" id="Coils"/>
    </source>
</evidence>
<dbReference type="InterPro" id="IPR020845">
    <property type="entry name" value="AMP-binding_CS"/>
</dbReference>
<dbReference type="GO" id="GO:0005524">
    <property type="term" value="F:ATP binding"/>
    <property type="evidence" value="ECO:0007669"/>
    <property type="project" value="UniProtKB-KW"/>
</dbReference>
<dbReference type="GO" id="GO:0016020">
    <property type="term" value="C:membrane"/>
    <property type="evidence" value="ECO:0007669"/>
    <property type="project" value="TreeGrafter"/>
</dbReference>
<gene>
    <name evidence="5" type="primary">ACSL1</name>
    <name evidence="5" type="ORF">A0H76_558</name>
</gene>
<dbReference type="Pfam" id="PF00501">
    <property type="entry name" value="AMP-binding"/>
    <property type="match status" value="1"/>
</dbReference>
<keyword evidence="2" id="KW-0067">ATP-binding</keyword>
<dbReference type="PROSITE" id="PS00455">
    <property type="entry name" value="AMP_BINDING"/>
    <property type="match status" value="1"/>
</dbReference>
<dbReference type="AlphaFoldDB" id="A0A1X0QIL2"/>
<accession>A0A1X0QIL2</accession>
<evidence type="ECO:0000256" key="1">
    <source>
        <dbReference type="ARBA" id="ARBA00022741"/>
    </source>
</evidence>
<organism evidence="5 6">
    <name type="scientific">Hepatospora eriocheir</name>
    <dbReference type="NCBI Taxonomy" id="1081669"/>
    <lineage>
        <taxon>Eukaryota</taxon>
        <taxon>Fungi</taxon>
        <taxon>Fungi incertae sedis</taxon>
        <taxon>Microsporidia</taxon>
        <taxon>Hepatosporidae</taxon>
        <taxon>Hepatospora</taxon>
    </lineage>
</organism>
<dbReference type="SUPFAM" id="SSF56801">
    <property type="entry name" value="Acetyl-CoA synthetase-like"/>
    <property type="match status" value="1"/>
</dbReference>
<keyword evidence="1" id="KW-0547">Nucleotide-binding</keyword>
<dbReference type="GO" id="GO:0004467">
    <property type="term" value="F:long-chain fatty acid-CoA ligase activity"/>
    <property type="evidence" value="ECO:0007669"/>
    <property type="project" value="TreeGrafter"/>
</dbReference>
<protein>
    <submittedName>
        <fullName evidence="5">ACSL1</fullName>
    </submittedName>
</protein>
<dbReference type="InterPro" id="IPR000873">
    <property type="entry name" value="AMP-dep_synth/lig_dom"/>
</dbReference>
<dbReference type="VEuPathDB" id="MicrosporidiaDB:A0H76_558"/>
<keyword evidence="3" id="KW-0175">Coiled coil</keyword>
<dbReference type="Proteomes" id="UP000192501">
    <property type="component" value="Unassembled WGS sequence"/>
</dbReference>
<reference evidence="5 6" key="1">
    <citation type="journal article" date="2017" name="Environ. Microbiol.">
        <title>Decay of the glycolytic pathway and adaptation to intranuclear parasitism within Enterocytozoonidae microsporidia.</title>
        <authorList>
            <person name="Wiredu Boakye D."/>
            <person name="Jaroenlak P."/>
            <person name="Prachumwat A."/>
            <person name="Williams T.A."/>
            <person name="Bateman K.S."/>
            <person name="Itsathitphaisarn O."/>
            <person name="Sritunyalucksana K."/>
            <person name="Paszkiewicz K.H."/>
            <person name="Moore K.A."/>
            <person name="Stentiford G.D."/>
            <person name="Williams B.A."/>
        </authorList>
    </citation>
    <scope>NUCLEOTIDE SEQUENCE [LARGE SCALE GENOMIC DNA]</scope>
    <source>
        <strain evidence="6">canceri</strain>
    </source>
</reference>
<dbReference type="Gene3D" id="3.40.50.12780">
    <property type="entry name" value="N-terminal domain of ligase-like"/>
    <property type="match status" value="1"/>
</dbReference>
<proteinExistence type="predicted"/>
<evidence type="ECO:0000313" key="5">
    <source>
        <dbReference type="EMBL" id="ORD99602.1"/>
    </source>
</evidence>
<dbReference type="EMBL" id="LTAI01000153">
    <property type="protein sequence ID" value="ORD99602.1"/>
    <property type="molecule type" value="Genomic_DNA"/>
</dbReference>
<name>A0A1X0QIL2_9MICR</name>
<feature type="domain" description="AMP-dependent synthetase/ligase" evidence="4">
    <location>
        <begin position="62"/>
        <end position="233"/>
    </location>
</feature>
<dbReference type="VEuPathDB" id="MicrosporidiaDB:HERIO_1505"/>
<dbReference type="PANTHER" id="PTHR43272:SF33">
    <property type="entry name" value="AMP-BINDING DOMAIN-CONTAINING PROTEIN-RELATED"/>
    <property type="match status" value="1"/>
</dbReference>
<dbReference type="PANTHER" id="PTHR43272">
    <property type="entry name" value="LONG-CHAIN-FATTY-ACID--COA LIGASE"/>
    <property type="match status" value="1"/>
</dbReference>
<dbReference type="GO" id="GO:0005783">
    <property type="term" value="C:endoplasmic reticulum"/>
    <property type="evidence" value="ECO:0007669"/>
    <property type="project" value="TreeGrafter"/>
</dbReference>
<sequence>MKFLKTEGKVFASSLYEKYKATKDKYPKTLLDMFIKRLEEQKEGDIFGSIVDNKLKCVSAEATWKKINSIGSFLTSITEPNELIGLYSDNREEWLVSEYACYFAKCTNVVLYSTFQTDALNAILDEIKVKTIFASAIKAKKLVVDILEDDRKQLKNLIMFDKDEVVADMYKRIGIDVYFFEDILTDKCVKNVKQRKFCEPNDLATICYTSGTTGLPKGVKLTHKNFMSCIRGFLIGMEGGLYPDLKNMKNL</sequence>
<evidence type="ECO:0000313" key="6">
    <source>
        <dbReference type="Proteomes" id="UP000192501"/>
    </source>
</evidence>
<evidence type="ECO:0000256" key="2">
    <source>
        <dbReference type="ARBA" id="ARBA00022840"/>
    </source>
</evidence>
<comment type="caution">
    <text evidence="5">The sequence shown here is derived from an EMBL/GenBank/DDBJ whole genome shotgun (WGS) entry which is preliminary data.</text>
</comment>
<evidence type="ECO:0000259" key="4">
    <source>
        <dbReference type="Pfam" id="PF00501"/>
    </source>
</evidence>
<dbReference type="InterPro" id="IPR042099">
    <property type="entry name" value="ANL_N_sf"/>
</dbReference>
<feature type="coiled-coil region" evidence="3">
    <location>
        <begin position="137"/>
        <end position="164"/>
    </location>
</feature>